<dbReference type="Gene3D" id="1.10.10.10">
    <property type="entry name" value="Winged helix-like DNA-binding domain superfamily/Winged helix DNA-binding domain"/>
    <property type="match status" value="1"/>
</dbReference>
<protein>
    <recommendedName>
        <fullName evidence="7">ESCRT-II complex subunit VPS25</fullName>
    </recommendedName>
</protein>
<dbReference type="GO" id="GO:0043328">
    <property type="term" value="P:protein transport to vacuole involved in ubiquitin-dependent protein catabolic process via the multivesicular body sorting pathway"/>
    <property type="evidence" value="ECO:0007669"/>
    <property type="project" value="TreeGrafter"/>
</dbReference>
<sequence length="223" mass="25197">MARRADPPSNHWYEANDPDPPPLIISSSGFRTQMSLSPHTTPSGYRLPSIHAAPPFFTQQPNPSTQATVTEHWTRLILSYGRFKKIWLLKLEDAEVAGNDWDEILRNDRINRKLPSSHLGHILKQMVAKNQAIYDPPKQTRSVLLYWRTPEEWAEVLHEWAISTGQLNTILTFYEIIEPSIPSPLSGIPLPILRKAINILTATNRAQIITIADGEGVRLLAGK</sequence>
<dbReference type="InterPro" id="IPR008570">
    <property type="entry name" value="ESCRT-II_cplx_Vps25-sub"/>
</dbReference>
<dbReference type="GO" id="GO:0000814">
    <property type="term" value="C:ESCRT II complex"/>
    <property type="evidence" value="ECO:0007669"/>
    <property type="project" value="InterPro"/>
</dbReference>
<comment type="caution">
    <text evidence="5">The sequence shown here is derived from an EMBL/GenBank/DDBJ whole genome shotgun (WGS) entry which is preliminary data.</text>
</comment>
<evidence type="ECO:0000313" key="5">
    <source>
        <dbReference type="EMBL" id="KAJ3482158.1"/>
    </source>
</evidence>
<keyword evidence="3" id="KW-0653">Protein transport</keyword>
<comment type="similarity">
    <text evidence="1">Belongs to the VPS25 family.</text>
</comment>
<dbReference type="PANTHER" id="PTHR13149">
    <property type="entry name" value="VACUOLAR PROTEIN SORTING-ASSOCIATED PROTEIN VPS25"/>
    <property type="match status" value="1"/>
</dbReference>
<dbReference type="Gene3D" id="1.10.10.570">
    <property type="entry name" value="Winged helix' DNA-binding domain. Chain C. Domain 1"/>
    <property type="match status" value="1"/>
</dbReference>
<feature type="region of interest" description="Disordered" evidence="4">
    <location>
        <begin position="1"/>
        <end position="20"/>
    </location>
</feature>
<organism evidence="5 6">
    <name type="scientific">Meripilus lineatus</name>
    <dbReference type="NCBI Taxonomy" id="2056292"/>
    <lineage>
        <taxon>Eukaryota</taxon>
        <taxon>Fungi</taxon>
        <taxon>Dikarya</taxon>
        <taxon>Basidiomycota</taxon>
        <taxon>Agaricomycotina</taxon>
        <taxon>Agaricomycetes</taxon>
        <taxon>Polyporales</taxon>
        <taxon>Meripilaceae</taxon>
        <taxon>Meripilus</taxon>
    </lineage>
</organism>
<dbReference type="InterPro" id="IPR036388">
    <property type="entry name" value="WH-like_DNA-bd_sf"/>
</dbReference>
<dbReference type="InterPro" id="IPR014041">
    <property type="entry name" value="ESCRT-II_cplx_Vps25-sub_N"/>
</dbReference>
<evidence type="ECO:0000256" key="2">
    <source>
        <dbReference type="ARBA" id="ARBA00022448"/>
    </source>
</evidence>
<evidence type="ECO:0008006" key="7">
    <source>
        <dbReference type="Google" id="ProtNLM"/>
    </source>
</evidence>
<evidence type="ECO:0000256" key="3">
    <source>
        <dbReference type="ARBA" id="ARBA00022927"/>
    </source>
</evidence>
<name>A0AAD5V4X0_9APHY</name>
<dbReference type="GO" id="GO:0005198">
    <property type="term" value="F:structural molecule activity"/>
    <property type="evidence" value="ECO:0007669"/>
    <property type="project" value="TreeGrafter"/>
</dbReference>
<dbReference type="PANTHER" id="PTHR13149:SF0">
    <property type="entry name" value="VACUOLAR PROTEIN-SORTING-ASSOCIATED PROTEIN 25"/>
    <property type="match status" value="1"/>
</dbReference>
<keyword evidence="2" id="KW-0813">Transport</keyword>
<gene>
    <name evidence="5" type="ORF">NLI96_g7175</name>
</gene>
<dbReference type="SUPFAM" id="SSF46785">
    <property type="entry name" value="Winged helix' DNA-binding domain"/>
    <property type="match status" value="2"/>
</dbReference>
<dbReference type="InterPro" id="IPR036390">
    <property type="entry name" value="WH_DNA-bd_sf"/>
</dbReference>
<evidence type="ECO:0000256" key="1">
    <source>
        <dbReference type="ARBA" id="ARBA00009674"/>
    </source>
</evidence>
<dbReference type="EMBL" id="JANAWD010000286">
    <property type="protein sequence ID" value="KAJ3482158.1"/>
    <property type="molecule type" value="Genomic_DNA"/>
</dbReference>
<accession>A0AAD5V4X0</accession>
<evidence type="ECO:0000256" key="4">
    <source>
        <dbReference type="SAM" id="MobiDB-lite"/>
    </source>
</evidence>
<dbReference type="AlphaFoldDB" id="A0AAD5V4X0"/>
<keyword evidence="6" id="KW-1185">Reference proteome</keyword>
<dbReference type="Pfam" id="PF05871">
    <property type="entry name" value="ESCRT-II"/>
    <property type="match status" value="1"/>
</dbReference>
<dbReference type="GO" id="GO:0042803">
    <property type="term" value="F:protein homodimerization activity"/>
    <property type="evidence" value="ECO:0007669"/>
    <property type="project" value="TreeGrafter"/>
</dbReference>
<proteinExistence type="inferred from homology"/>
<dbReference type="Proteomes" id="UP001212997">
    <property type="component" value="Unassembled WGS sequence"/>
</dbReference>
<reference evidence="5" key="1">
    <citation type="submission" date="2022-07" db="EMBL/GenBank/DDBJ databases">
        <title>Genome Sequence of Physisporinus lineatus.</title>
        <authorList>
            <person name="Buettner E."/>
        </authorList>
    </citation>
    <scope>NUCLEOTIDE SEQUENCE</scope>
    <source>
        <strain evidence="5">VT162</strain>
    </source>
</reference>
<evidence type="ECO:0000313" key="6">
    <source>
        <dbReference type="Proteomes" id="UP001212997"/>
    </source>
</evidence>